<evidence type="ECO:0000313" key="2">
    <source>
        <dbReference type="EMBL" id="DAD71149.1"/>
    </source>
</evidence>
<organism evidence="2">
    <name type="scientific">Podoviridae sp. ctiuS14</name>
    <dbReference type="NCBI Taxonomy" id="2827620"/>
    <lineage>
        <taxon>Viruses</taxon>
        <taxon>Duplodnaviria</taxon>
        <taxon>Heunggongvirae</taxon>
        <taxon>Uroviricota</taxon>
        <taxon>Caudoviricetes</taxon>
    </lineage>
</organism>
<evidence type="ECO:0000256" key="1">
    <source>
        <dbReference type="SAM" id="MobiDB-lite"/>
    </source>
</evidence>
<protein>
    <submittedName>
        <fullName evidence="2">Uncharacterized protein</fullName>
    </submittedName>
</protein>
<dbReference type="EMBL" id="BK015876">
    <property type="protein sequence ID" value="DAD71149.1"/>
    <property type="molecule type" value="Genomic_DNA"/>
</dbReference>
<sequence length="127" mass="14521">MAKMKTENTLDQNEPKVEEKEEQLLDEEKAFIMKAKEAAFKTRLVTITSNDKRDSDVETTVIVTCENQYFGLSKIVPLNIQIQLEQCLIDTLKEIKIPLHVPEMVNGRQTGNSILSQTNKYNISYGE</sequence>
<proteinExistence type="predicted"/>
<reference evidence="2" key="1">
    <citation type="journal article" date="2021" name="Proc. Natl. Acad. Sci. U.S.A.">
        <title>A Catalog of Tens of Thousands of Viruses from Human Metagenomes Reveals Hidden Associations with Chronic Diseases.</title>
        <authorList>
            <person name="Tisza M.J."/>
            <person name="Buck C.B."/>
        </authorList>
    </citation>
    <scope>NUCLEOTIDE SEQUENCE</scope>
    <source>
        <strain evidence="2">CtiuS14</strain>
    </source>
</reference>
<feature type="region of interest" description="Disordered" evidence="1">
    <location>
        <begin position="1"/>
        <end position="22"/>
    </location>
</feature>
<name>A0A8S5LM51_9CAUD</name>
<accession>A0A8S5LM51</accession>